<proteinExistence type="predicted"/>
<accession>X5DM96</accession>
<gene>
    <name evidence="2" type="ORF">FH5T_06935</name>
    <name evidence="3" type="ORF">SAMN05444285_10934</name>
</gene>
<name>X5DM96_9BACT</name>
<dbReference type="EMBL" id="CP007451">
    <property type="protein sequence ID" value="AHW61712.1"/>
    <property type="molecule type" value="Genomic_DNA"/>
</dbReference>
<evidence type="ECO:0000313" key="5">
    <source>
        <dbReference type="Proteomes" id="UP000181981"/>
    </source>
</evidence>
<feature type="chain" id="PRO_5010515165" evidence="1">
    <location>
        <begin position="23"/>
        <end position="310"/>
    </location>
</feature>
<keyword evidence="1" id="KW-0732">Signal</keyword>
<evidence type="ECO:0000313" key="2">
    <source>
        <dbReference type="EMBL" id="AHW61712.1"/>
    </source>
</evidence>
<dbReference type="HOGENOM" id="CLU_896386_0_0_10"/>
<evidence type="ECO:0000313" key="4">
    <source>
        <dbReference type="Proteomes" id="UP000023772"/>
    </source>
</evidence>
<dbReference type="EMBL" id="FOHT01000009">
    <property type="protein sequence ID" value="SET26823.1"/>
    <property type="molecule type" value="Genomic_DNA"/>
</dbReference>
<feature type="signal peptide" evidence="1">
    <location>
        <begin position="1"/>
        <end position="22"/>
    </location>
</feature>
<dbReference type="InterPro" id="IPR016024">
    <property type="entry name" value="ARM-type_fold"/>
</dbReference>
<evidence type="ECO:0000313" key="3">
    <source>
        <dbReference type="EMBL" id="SET26823.1"/>
    </source>
</evidence>
<evidence type="ECO:0000256" key="1">
    <source>
        <dbReference type="SAM" id="SignalP"/>
    </source>
</evidence>
<dbReference type="Gene3D" id="1.25.10.10">
    <property type="entry name" value="Leucine-rich Repeat Variant"/>
    <property type="match status" value="1"/>
</dbReference>
<organism evidence="3 5">
    <name type="scientific">Draconibacterium orientale</name>
    <dbReference type="NCBI Taxonomy" id="1168034"/>
    <lineage>
        <taxon>Bacteria</taxon>
        <taxon>Pseudomonadati</taxon>
        <taxon>Bacteroidota</taxon>
        <taxon>Bacteroidia</taxon>
        <taxon>Marinilabiliales</taxon>
        <taxon>Prolixibacteraceae</taxon>
        <taxon>Draconibacterium</taxon>
    </lineage>
</organism>
<reference evidence="2 4" key="1">
    <citation type="submission" date="2014-03" db="EMBL/GenBank/DDBJ databases">
        <title>Complete genome sequence of a deeply braunched marine Bacteroidia bacterium Draconibacterium orientale type strain FH5T.</title>
        <authorList>
            <person name="Li X."/>
            <person name="Wang X."/>
            <person name="Xie Z."/>
            <person name="Du Z."/>
            <person name="Chen G."/>
        </authorList>
    </citation>
    <scope>NUCLEOTIDE SEQUENCE [LARGE SCALE GENOMIC DNA]</scope>
    <source>
        <strain evidence="2 4">FH5</strain>
    </source>
</reference>
<dbReference type="STRING" id="1168034.FH5T_06935"/>
<sequence length="310" mass="35360">MKKGVITAISAVLLIFSLNIRAQNQQSEIDSLVNKMRTAGREWNTYAEPLIKIGEPAVAALIENARDTSLSLWNRRIIMTTLNTIHSEQWVEPALEILFDENEAPEIRNRTTAGLSGFDLSHVNTKLWELFSGFENQFYKSNIAHLLLSADTAMAYRAFYELYQTQDGHIQRNALQKLAFLRPGESTNWYLNALQGEDWMTANLAIDSLISASSLNADLLLSVYYLPDIDEEVQWRIVYVLSQRINSANIPFFCEALKSESWLVRTESAIALTKLNKEEVLKQLVVLQNDSAEVVRNNARWVIRELNNSY</sequence>
<dbReference type="Pfam" id="PF13646">
    <property type="entry name" value="HEAT_2"/>
    <property type="match status" value="1"/>
</dbReference>
<dbReference type="InterPro" id="IPR011989">
    <property type="entry name" value="ARM-like"/>
</dbReference>
<dbReference type="Proteomes" id="UP000023772">
    <property type="component" value="Chromosome"/>
</dbReference>
<dbReference type="KEGG" id="dori:FH5T_06935"/>
<reference evidence="3 5" key="2">
    <citation type="submission" date="2016-10" db="EMBL/GenBank/DDBJ databases">
        <authorList>
            <person name="de Groot N.N."/>
        </authorList>
    </citation>
    <scope>NUCLEOTIDE SEQUENCE [LARGE SCALE GENOMIC DNA]</scope>
    <source>
        <strain evidence="3 5">DSM 25947</strain>
    </source>
</reference>
<dbReference type="Proteomes" id="UP000181981">
    <property type="component" value="Unassembled WGS sequence"/>
</dbReference>
<protein>
    <submittedName>
        <fullName evidence="3">HEAT repeat</fullName>
    </submittedName>
</protein>
<keyword evidence="4" id="KW-1185">Reference proteome</keyword>
<dbReference type="AlphaFoldDB" id="X5DM96"/>
<dbReference type="SUPFAM" id="SSF48371">
    <property type="entry name" value="ARM repeat"/>
    <property type="match status" value="1"/>
</dbReference>